<dbReference type="AlphaFoldDB" id="A0AAV3QK32"/>
<dbReference type="PANTHER" id="PTHR33116:SF86">
    <property type="entry name" value="REVERSE TRANSCRIPTASE DOMAIN-CONTAINING PROTEIN"/>
    <property type="match status" value="1"/>
</dbReference>
<name>A0AAV3QK32_LITER</name>
<dbReference type="Proteomes" id="UP001454036">
    <property type="component" value="Unassembled WGS sequence"/>
</dbReference>
<dbReference type="EMBL" id="BAABME010021666">
    <property type="protein sequence ID" value="GAA0163890.1"/>
    <property type="molecule type" value="Genomic_DNA"/>
</dbReference>
<keyword evidence="2" id="KW-1185">Reference proteome</keyword>
<gene>
    <name evidence="1" type="ORF">LIER_39678</name>
</gene>
<comment type="caution">
    <text evidence="1">The sequence shown here is derived from an EMBL/GenBank/DDBJ whole genome shotgun (WGS) entry which is preliminary data.</text>
</comment>
<dbReference type="PANTHER" id="PTHR33116">
    <property type="entry name" value="REVERSE TRANSCRIPTASE ZINC-BINDING DOMAIN-CONTAINING PROTEIN-RELATED-RELATED"/>
    <property type="match status" value="1"/>
</dbReference>
<proteinExistence type="predicted"/>
<protein>
    <recommendedName>
        <fullName evidence="3">Reverse transcriptase domain-containing protein</fullName>
    </recommendedName>
</protein>
<accession>A0AAV3QK32</accession>
<evidence type="ECO:0000313" key="1">
    <source>
        <dbReference type="EMBL" id="GAA0163890.1"/>
    </source>
</evidence>
<organism evidence="1 2">
    <name type="scientific">Lithospermum erythrorhizon</name>
    <name type="common">Purple gromwell</name>
    <name type="synonym">Lithospermum officinale var. erythrorhizon</name>
    <dbReference type="NCBI Taxonomy" id="34254"/>
    <lineage>
        <taxon>Eukaryota</taxon>
        <taxon>Viridiplantae</taxon>
        <taxon>Streptophyta</taxon>
        <taxon>Embryophyta</taxon>
        <taxon>Tracheophyta</taxon>
        <taxon>Spermatophyta</taxon>
        <taxon>Magnoliopsida</taxon>
        <taxon>eudicotyledons</taxon>
        <taxon>Gunneridae</taxon>
        <taxon>Pentapetalae</taxon>
        <taxon>asterids</taxon>
        <taxon>lamiids</taxon>
        <taxon>Boraginales</taxon>
        <taxon>Boraginaceae</taxon>
        <taxon>Boraginoideae</taxon>
        <taxon>Lithospermeae</taxon>
        <taxon>Lithospermum</taxon>
    </lineage>
</organism>
<reference evidence="1 2" key="1">
    <citation type="submission" date="2024-01" db="EMBL/GenBank/DDBJ databases">
        <title>The complete chloroplast genome sequence of Lithospermum erythrorhizon: insights into the phylogenetic relationship among Boraginaceae species and the maternal lineages of purple gromwells.</title>
        <authorList>
            <person name="Okada T."/>
            <person name="Watanabe K."/>
        </authorList>
    </citation>
    <scope>NUCLEOTIDE SEQUENCE [LARGE SCALE GENOMIC DNA]</scope>
</reference>
<evidence type="ECO:0000313" key="2">
    <source>
        <dbReference type="Proteomes" id="UP001454036"/>
    </source>
</evidence>
<sequence length="181" mass="20348">MLRSAEERRALSGIHISRESPSISHILFADDTMIFCRATLEEAKVVMNILREYEAVSGQMINIKCSISSSPRTGGRMRGDILVVLGMKEVRDQDKYLGLPSHIGRTKKEIFPYIVGRVEERPRGWKGKLLSQAGKEILIKSVLSAIPNYVMNCFKLPLGIIDNLNSSMEIGQIRTAKRVFI</sequence>
<evidence type="ECO:0008006" key="3">
    <source>
        <dbReference type="Google" id="ProtNLM"/>
    </source>
</evidence>